<comment type="caution">
    <text evidence="3">The sequence shown here is derived from an EMBL/GenBank/DDBJ whole genome shotgun (WGS) entry which is preliminary data.</text>
</comment>
<feature type="region of interest" description="Disordered" evidence="2">
    <location>
        <begin position="360"/>
        <end position="418"/>
    </location>
</feature>
<reference evidence="3" key="1">
    <citation type="journal article" date="2023" name="Mol. Phylogenet. Evol.">
        <title>Genome-scale phylogeny and comparative genomics of the fungal order Sordariales.</title>
        <authorList>
            <person name="Hensen N."/>
            <person name="Bonometti L."/>
            <person name="Westerberg I."/>
            <person name="Brannstrom I.O."/>
            <person name="Guillou S."/>
            <person name="Cros-Aarteil S."/>
            <person name="Calhoun S."/>
            <person name="Haridas S."/>
            <person name="Kuo A."/>
            <person name="Mondo S."/>
            <person name="Pangilinan J."/>
            <person name="Riley R."/>
            <person name="LaButti K."/>
            <person name="Andreopoulos B."/>
            <person name="Lipzen A."/>
            <person name="Chen C."/>
            <person name="Yan M."/>
            <person name="Daum C."/>
            <person name="Ng V."/>
            <person name="Clum A."/>
            <person name="Steindorff A."/>
            <person name="Ohm R.A."/>
            <person name="Martin F."/>
            <person name="Silar P."/>
            <person name="Natvig D.O."/>
            <person name="Lalanne C."/>
            <person name="Gautier V."/>
            <person name="Ament-Velasquez S.L."/>
            <person name="Kruys A."/>
            <person name="Hutchinson M.I."/>
            <person name="Powell A.J."/>
            <person name="Barry K."/>
            <person name="Miller A.N."/>
            <person name="Grigoriev I.V."/>
            <person name="Debuchy R."/>
            <person name="Gladieux P."/>
            <person name="Hiltunen Thoren M."/>
            <person name="Johannesson H."/>
        </authorList>
    </citation>
    <scope>NUCLEOTIDE SEQUENCE</scope>
    <source>
        <strain evidence="3">PSN293</strain>
    </source>
</reference>
<feature type="compositionally biased region" description="Basic and acidic residues" evidence="2">
    <location>
        <begin position="394"/>
        <end position="404"/>
    </location>
</feature>
<keyword evidence="4" id="KW-1185">Reference proteome</keyword>
<reference evidence="3" key="2">
    <citation type="submission" date="2023-05" db="EMBL/GenBank/DDBJ databases">
        <authorList>
            <consortium name="Lawrence Berkeley National Laboratory"/>
            <person name="Steindorff A."/>
            <person name="Hensen N."/>
            <person name="Bonometti L."/>
            <person name="Westerberg I."/>
            <person name="Brannstrom I.O."/>
            <person name="Guillou S."/>
            <person name="Cros-Aarteil S."/>
            <person name="Calhoun S."/>
            <person name="Haridas S."/>
            <person name="Kuo A."/>
            <person name="Mondo S."/>
            <person name="Pangilinan J."/>
            <person name="Riley R."/>
            <person name="Labutti K."/>
            <person name="Andreopoulos B."/>
            <person name="Lipzen A."/>
            <person name="Chen C."/>
            <person name="Yanf M."/>
            <person name="Daum C."/>
            <person name="Ng V."/>
            <person name="Clum A."/>
            <person name="Ohm R."/>
            <person name="Martin F."/>
            <person name="Silar P."/>
            <person name="Natvig D."/>
            <person name="Lalanne C."/>
            <person name="Gautier V."/>
            <person name="Ament-Velasquez S.L."/>
            <person name="Kruys A."/>
            <person name="Hutchinson M.I."/>
            <person name="Powell A.J."/>
            <person name="Barry K."/>
            <person name="Miller A.N."/>
            <person name="Grigoriev I.V."/>
            <person name="Debuchy R."/>
            <person name="Gladieux P."/>
            <person name="Thoren M.H."/>
            <person name="Johannesson H."/>
        </authorList>
    </citation>
    <scope>NUCLEOTIDE SEQUENCE</scope>
    <source>
        <strain evidence="3">PSN293</strain>
    </source>
</reference>
<keyword evidence="1" id="KW-0175">Coiled coil</keyword>
<feature type="compositionally biased region" description="Basic and acidic residues" evidence="2">
    <location>
        <begin position="217"/>
        <end position="228"/>
    </location>
</feature>
<protein>
    <submittedName>
        <fullName evidence="3">Uncharacterized protein</fullName>
    </submittedName>
</protein>
<feature type="compositionally biased region" description="Basic and acidic residues" evidence="2">
    <location>
        <begin position="376"/>
        <end position="386"/>
    </location>
</feature>
<gene>
    <name evidence="3" type="ORF">QBC37DRAFT_403614</name>
</gene>
<accession>A0AAN6Y2U0</accession>
<evidence type="ECO:0000313" key="4">
    <source>
        <dbReference type="Proteomes" id="UP001301769"/>
    </source>
</evidence>
<dbReference type="EMBL" id="MU858181">
    <property type="protein sequence ID" value="KAK4210215.1"/>
    <property type="molecule type" value="Genomic_DNA"/>
</dbReference>
<dbReference type="AlphaFoldDB" id="A0AAN6Y2U0"/>
<evidence type="ECO:0000256" key="1">
    <source>
        <dbReference type="SAM" id="Coils"/>
    </source>
</evidence>
<sequence length="418" mass="48362">MARKFYEWLQSSQFRIASQGRQKILQGKKVPDHWCGPSLLGHFLRFRPFDGDKGKPMSDFTVALQRLHQLSLNHDTWLATKPKTHRQCLQFLIFPSIILAARFAYGGYRMKRWTKQQWNLVKWMIRDQSTWPERMPSFWKDSHFEYTPWIETTPDIGKERPEDWDAFEITPPDYPCDWAAYIWDTPSGIQAELALALVAASESTVEGAESSVQVPCHDNKDDTNTDLKEGEEDDAVQTNPNPPAHSQEEAIKYDKWKEITHRLVQPELLSGADTAALFYTTLRSLVDISAKSKVKAQTRSDELVKKEETINRLLRKLQAEKEELQQEVHRSRQKHEDCDMMIGKIKEEIVKRDCAKWPGKRQRLDENDDGAQDAGSGRKRECRDDNSDGVQDGGSHRERQRLSLDDEGDCYQNAGSRR</sequence>
<name>A0AAN6Y2U0_9PEZI</name>
<evidence type="ECO:0000313" key="3">
    <source>
        <dbReference type="EMBL" id="KAK4210215.1"/>
    </source>
</evidence>
<feature type="region of interest" description="Disordered" evidence="2">
    <location>
        <begin position="208"/>
        <end position="248"/>
    </location>
</feature>
<organism evidence="3 4">
    <name type="scientific">Rhypophila decipiens</name>
    <dbReference type="NCBI Taxonomy" id="261697"/>
    <lineage>
        <taxon>Eukaryota</taxon>
        <taxon>Fungi</taxon>
        <taxon>Dikarya</taxon>
        <taxon>Ascomycota</taxon>
        <taxon>Pezizomycotina</taxon>
        <taxon>Sordariomycetes</taxon>
        <taxon>Sordariomycetidae</taxon>
        <taxon>Sordariales</taxon>
        <taxon>Naviculisporaceae</taxon>
        <taxon>Rhypophila</taxon>
    </lineage>
</organism>
<proteinExistence type="predicted"/>
<evidence type="ECO:0000256" key="2">
    <source>
        <dbReference type="SAM" id="MobiDB-lite"/>
    </source>
</evidence>
<dbReference type="Proteomes" id="UP001301769">
    <property type="component" value="Unassembled WGS sequence"/>
</dbReference>
<feature type="coiled-coil region" evidence="1">
    <location>
        <begin position="300"/>
        <end position="334"/>
    </location>
</feature>